<organism evidence="1">
    <name type="scientific">Jonesiaceae bacterium BS-20</name>
    <dbReference type="NCBI Taxonomy" id="3120821"/>
    <lineage>
        <taxon>Bacteria</taxon>
        <taxon>Bacillati</taxon>
        <taxon>Actinomycetota</taxon>
        <taxon>Actinomycetes</taxon>
        <taxon>Micrococcales</taxon>
        <taxon>Jonesiaceae</taxon>
    </lineage>
</organism>
<proteinExistence type="predicted"/>
<reference evidence="1" key="1">
    <citation type="submission" date="2024-02" db="EMBL/GenBank/DDBJ databases">
        <title>Tomenella chthoni gen. nov. sp. nov., a member of the family Jonesiaceae isolated from bat guano.</title>
        <authorList>
            <person name="Miller S.L."/>
            <person name="King J."/>
            <person name="Sankaranarayanan K."/>
            <person name="Lawson P.A."/>
        </authorList>
    </citation>
    <scope>NUCLEOTIDE SEQUENCE</scope>
    <source>
        <strain evidence="1">BS-20</strain>
    </source>
</reference>
<protein>
    <recommendedName>
        <fullName evidence="2">Transcriptional regulator, AbiEi antitoxin, Type IV TA system</fullName>
    </recommendedName>
</protein>
<gene>
    <name evidence="1" type="ORF">V5R04_06350</name>
</gene>
<accession>A0AAU7E0I0</accession>
<evidence type="ECO:0000313" key="1">
    <source>
        <dbReference type="EMBL" id="XBH22832.1"/>
    </source>
</evidence>
<name>A0AAU7E0I0_9MICO</name>
<evidence type="ECO:0008006" key="2">
    <source>
        <dbReference type="Google" id="ProtNLM"/>
    </source>
</evidence>
<dbReference type="AlphaFoldDB" id="A0AAU7E0I0"/>
<dbReference type="EMBL" id="CP146203">
    <property type="protein sequence ID" value="XBH22832.1"/>
    <property type="molecule type" value="Genomic_DNA"/>
</dbReference>
<sequence length="178" mass="19448">MVRTYRDLVREIAYDNYGYVTTTGAVEAGVPAVELPKLAARGGLDHVGYGLYRVTDIPPTDNDQFAEATLRAGEGAHLRGESVLALLGVADVNPRKITVGTVRRVRRSMPSYMKVTQVPAGTKVTRYRGIRAQQLSDALLECQGRVPNARLRDAAVKGRAAGLLTTAEWNRVRKELAE</sequence>